<dbReference type="RefSeq" id="WP_204993235.1">
    <property type="nucleotide sequence ID" value="NZ_BAAAFE010000010.1"/>
</dbReference>
<accession>A0ABN1MC57</accession>
<organism evidence="1 2">
    <name type="scientific">Sphingopyxis soli</name>
    <dbReference type="NCBI Taxonomy" id="592051"/>
    <lineage>
        <taxon>Bacteria</taxon>
        <taxon>Pseudomonadati</taxon>
        <taxon>Pseudomonadota</taxon>
        <taxon>Alphaproteobacteria</taxon>
        <taxon>Sphingomonadales</taxon>
        <taxon>Sphingomonadaceae</taxon>
        <taxon>Sphingopyxis</taxon>
    </lineage>
</organism>
<dbReference type="EMBL" id="BAAAFE010000010">
    <property type="protein sequence ID" value="GAA0866960.1"/>
    <property type="molecule type" value="Genomic_DNA"/>
</dbReference>
<keyword evidence="2" id="KW-1185">Reference proteome</keyword>
<proteinExistence type="predicted"/>
<evidence type="ECO:0000313" key="1">
    <source>
        <dbReference type="EMBL" id="GAA0866960.1"/>
    </source>
</evidence>
<dbReference type="Proteomes" id="UP001500738">
    <property type="component" value="Unassembled WGS sequence"/>
</dbReference>
<protein>
    <submittedName>
        <fullName evidence="1">Uncharacterized protein</fullName>
    </submittedName>
</protein>
<reference evidence="1 2" key="1">
    <citation type="journal article" date="2019" name="Int. J. Syst. Evol. Microbiol.">
        <title>The Global Catalogue of Microorganisms (GCM) 10K type strain sequencing project: providing services to taxonomists for standard genome sequencing and annotation.</title>
        <authorList>
            <consortium name="The Broad Institute Genomics Platform"/>
            <consortium name="The Broad Institute Genome Sequencing Center for Infectious Disease"/>
            <person name="Wu L."/>
            <person name="Ma J."/>
        </authorList>
    </citation>
    <scope>NUCLEOTIDE SEQUENCE [LARGE SCALE GENOMIC DNA]</scope>
    <source>
        <strain evidence="1 2">JCM 15910</strain>
    </source>
</reference>
<sequence>MDQIRDSIYYEQLARVARLKANASDDPFLARRLREAAVKHEQKARKLKRAEQASE</sequence>
<evidence type="ECO:0000313" key="2">
    <source>
        <dbReference type="Proteomes" id="UP001500738"/>
    </source>
</evidence>
<comment type="caution">
    <text evidence="1">The sequence shown here is derived from an EMBL/GenBank/DDBJ whole genome shotgun (WGS) entry which is preliminary data.</text>
</comment>
<gene>
    <name evidence="1" type="ORF">GCM10009115_32950</name>
</gene>
<name>A0ABN1MC57_9SPHN</name>